<dbReference type="Proteomes" id="UP000251197">
    <property type="component" value="Unassembled WGS sequence"/>
</dbReference>
<sequence length="89" mass="9823">MLISISTSIVSTLPPASELSRRMAGFFFLLLFVLFSSQAWALPAKKSKAGVKRTQVAQLQSKEARERMKNRARLLASARQRLAGVPPHA</sequence>
<dbReference type="EMBL" id="UAVU01000003">
    <property type="protein sequence ID" value="SQA96833.1"/>
    <property type="molecule type" value="Genomic_DNA"/>
</dbReference>
<evidence type="ECO:0000313" key="2">
    <source>
        <dbReference type="Proteomes" id="UP000251197"/>
    </source>
</evidence>
<evidence type="ECO:0000313" key="1">
    <source>
        <dbReference type="EMBL" id="SQA96833.1"/>
    </source>
</evidence>
<dbReference type="AlphaFoldDB" id="A0A2X2T8I7"/>
<gene>
    <name evidence="1" type="ORF">NCTC12120_00603</name>
</gene>
<reference evidence="1 2" key="1">
    <citation type="submission" date="2018-06" db="EMBL/GenBank/DDBJ databases">
        <authorList>
            <consortium name="Pathogen Informatics"/>
            <person name="Doyle S."/>
        </authorList>
    </citation>
    <scope>NUCLEOTIDE SEQUENCE [LARGE SCALE GENOMIC DNA]</scope>
    <source>
        <strain evidence="1 2">NCTC12120</strain>
    </source>
</reference>
<accession>A0A2X2T8I7</accession>
<organism evidence="1 2">
    <name type="scientific">Cedecea neteri</name>
    <dbReference type="NCBI Taxonomy" id="158822"/>
    <lineage>
        <taxon>Bacteria</taxon>
        <taxon>Pseudomonadati</taxon>
        <taxon>Pseudomonadota</taxon>
        <taxon>Gammaproteobacteria</taxon>
        <taxon>Enterobacterales</taxon>
        <taxon>Enterobacteriaceae</taxon>
        <taxon>Cedecea</taxon>
    </lineage>
</organism>
<protein>
    <submittedName>
        <fullName evidence="1">Uncharacterized protein</fullName>
    </submittedName>
</protein>
<name>A0A2X2T8I7_9ENTR</name>
<proteinExistence type="predicted"/>